<evidence type="ECO:0000256" key="1">
    <source>
        <dbReference type="SAM" id="MobiDB-lite"/>
    </source>
</evidence>
<reference evidence="2" key="1">
    <citation type="journal article" date="2022" name="bioRxiv">
        <title>Sequencing and chromosome-scale assembly of the giantPleurodeles waltlgenome.</title>
        <authorList>
            <person name="Brown T."/>
            <person name="Elewa A."/>
            <person name="Iarovenko S."/>
            <person name="Subramanian E."/>
            <person name="Araus A.J."/>
            <person name="Petzold A."/>
            <person name="Susuki M."/>
            <person name="Suzuki K.-i.T."/>
            <person name="Hayashi T."/>
            <person name="Toyoda A."/>
            <person name="Oliveira C."/>
            <person name="Osipova E."/>
            <person name="Leigh N.D."/>
            <person name="Simon A."/>
            <person name="Yun M.H."/>
        </authorList>
    </citation>
    <scope>NUCLEOTIDE SEQUENCE</scope>
    <source>
        <strain evidence="2">20211129_DDA</strain>
        <tissue evidence="2">Liver</tissue>
    </source>
</reference>
<gene>
    <name evidence="2" type="ORF">NDU88_004106</name>
</gene>
<protein>
    <submittedName>
        <fullName evidence="2">Uncharacterized protein</fullName>
    </submittedName>
</protein>
<comment type="caution">
    <text evidence="2">The sequence shown here is derived from an EMBL/GenBank/DDBJ whole genome shotgun (WGS) entry which is preliminary data.</text>
</comment>
<accession>A0AAV7PIT5</accession>
<evidence type="ECO:0000313" key="3">
    <source>
        <dbReference type="Proteomes" id="UP001066276"/>
    </source>
</evidence>
<evidence type="ECO:0000313" key="2">
    <source>
        <dbReference type="EMBL" id="KAJ1125683.1"/>
    </source>
</evidence>
<dbReference type="AlphaFoldDB" id="A0AAV7PIT5"/>
<dbReference type="EMBL" id="JANPWB010000011">
    <property type="protein sequence ID" value="KAJ1125683.1"/>
    <property type="molecule type" value="Genomic_DNA"/>
</dbReference>
<name>A0AAV7PIT5_PLEWA</name>
<organism evidence="2 3">
    <name type="scientific">Pleurodeles waltl</name>
    <name type="common">Iberian ribbed newt</name>
    <dbReference type="NCBI Taxonomy" id="8319"/>
    <lineage>
        <taxon>Eukaryota</taxon>
        <taxon>Metazoa</taxon>
        <taxon>Chordata</taxon>
        <taxon>Craniata</taxon>
        <taxon>Vertebrata</taxon>
        <taxon>Euteleostomi</taxon>
        <taxon>Amphibia</taxon>
        <taxon>Batrachia</taxon>
        <taxon>Caudata</taxon>
        <taxon>Salamandroidea</taxon>
        <taxon>Salamandridae</taxon>
        <taxon>Pleurodelinae</taxon>
        <taxon>Pleurodeles</taxon>
    </lineage>
</organism>
<proteinExistence type="predicted"/>
<dbReference type="Proteomes" id="UP001066276">
    <property type="component" value="Chromosome 7"/>
</dbReference>
<sequence>MVQVGQGAVKTATVLEVHRKSHGHGAVTCEPCTVKDSWLAVDLHADRELRYCGDTGAGHRDEDAWKVIRAAKPGGAKPRQQRGDRGRGQACFNALKALPAFRHRGKVKRAAKQGGAKPWQQRGDRGQGQASFNALRALPAFPHRGKVIRAAKLGGAKPQQQRGDRGRGQACFNSLNALPAFPHRRTVIRAAKPGGSRAPATRRPWEGPGLFQRA</sequence>
<keyword evidence="3" id="KW-1185">Reference proteome</keyword>
<feature type="region of interest" description="Disordered" evidence="1">
    <location>
        <begin position="190"/>
        <end position="214"/>
    </location>
</feature>